<comment type="similarity">
    <text evidence="1">Belongs to the zinc-associated anti-sigma factor (ZAS) superfamily. Anti-sigma-W factor family.</text>
</comment>
<organism evidence="4 5">
    <name type="scientific">Brevibacillus fortis</name>
    <dbReference type="NCBI Taxonomy" id="2126352"/>
    <lineage>
        <taxon>Bacteria</taxon>
        <taxon>Bacillati</taxon>
        <taxon>Bacillota</taxon>
        <taxon>Bacilli</taxon>
        <taxon>Bacillales</taxon>
        <taxon>Paenibacillaceae</taxon>
        <taxon>Brevibacillus</taxon>
    </lineage>
</organism>
<dbReference type="RefSeq" id="WP_106837818.1">
    <property type="nucleotide sequence ID" value="NZ_JBCNIW010000040.1"/>
</dbReference>
<sequence length="392" mass="44733">MNCADTGFIQAFLDGECGQKESEQFLVHLEQCEQCRADLDELSALDSWTREKMEHVFSETDEVRVNTEAAWQRFSGTIGKTNRTELSDREKIGNKRTIIRRSWNQMNKQTKRWVTGASAAAVLAVSLSFPQVQAAANDFLSIFRMDKVEFVKVTQQDLQELERWIANGNVGEMELNGIGKIWIDENDQEKLEQRNYFYNSREAAEKAGVKLPALPKEVTVDSVDINSPYTIHMEIDAERANKLLAQLQIEARFDEKLSGKRFSLKIPAMQHIWMTEGKESFGYSVVDAPELTAPEGVDLAQLRETLLALPFIPDQVKKQMINIEDWQHTLPVPYMADGESKMKEVKVNGQNGMLVTGQYNTHLMWQQDGQIHIVEGNEKNSDRLLDFANQLK</sequence>
<evidence type="ECO:0000313" key="5">
    <source>
        <dbReference type="Proteomes" id="UP000240419"/>
    </source>
</evidence>
<comment type="caution">
    <text evidence="4">The sequence shown here is derived from an EMBL/GenBank/DDBJ whole genome shotgun (WGS) entry which is preliminary data.</text>
</comment>
<evidence type="ECO:0000256" key="1">
    <source>
        <dbReference type="ARBA" id="ARBA00024353"/>
    </source>
</evidence>
<accession>A0A2P7VIG5</accession>
<evidence type="ECO:0000256" key="2">
    <source>
        <dbReference type="ARBA" id="ARBA00024438"/>
    </source>
</evidence>
<reference evidence="4 5" key="1">
    <citation type="submission" date="2018-03" db="EMBL/GenBank/DDBJ databases">
        <title>Brevisbacillus phylogenomics.</title>
        <authorList>
            <person name="Dunlap C."/>
        </authorList>
    </citation>
    <scope>NUCLEOTIDE SEQUENCE [LARGE SCALE GENOMIC DNA]</scope>
    <source>
        <strain evidence="4 5">NRRL NRS-1210</strain>
    </source>
</reference>
<proteinExistence type="inferred from homology"/>
<dbReference type="Pfam" id="PF13490">
    <property type="entry name" value="zf-HC2"/>
    <property type="match status" value="1"/>
</dbReference>
<keyword evidence="5" id="KW-1185">Reference proteome</keyword>
<evidence type="ECO:0000313" key="4">
    <source>
        <dbReference type="EMBL" id="PSJ99022.1"/>
    </source>
</evidence>
<dbReference type="EMBL" id="PXZM01000005">
    <property type="protein sequence ID" value="PSJ99022.1"/>
    <property type="molecule type" value="Genomic_DNA"/>
</dbReference>
<dbReference type="Gene3D" id="1.10.10.1320">
    <property type="entry name" value="Anti-sigma factor, zinc-finger domain"/>
    <property type="match status" value="1"/>
</dbReference>
<name>A0A2P7VIG5_9BACL</name>
<dbReference type="OrthoDB" id="2079550at2"/>
<dbReference type="InterPro" id="IPR041916">
    <property type="entry name" value="Anti_sigma_zinc_sf"/>
</dbReference>
<dbReference type="Proteomes" id="UP000240419">
    <property type="component" value="Unassembled WGS sequence"/>
</dbReference>
<dbReference type="AlphaFoldDB" id="A0A2P7VIG5"/>
<dbReference type="InterPro" id="IPR027383">
    <property type="entry name" value="Znf_put"/>
</dbReference>
<gene>
    <name evidence="4" type="ORF">C7R93_05200</name>
</gene>
<feature type="domain" description="Putative zinc-finger" evidence="3">
    <location>
        <begin position="9"/>
        <end position="36"/>
    </location>
</feature>
<evidence type="ECO:0000259" key="3">
    <source>
        <dbReference type="Pfam" id="PF13490"/>
    </source>
</evidence>
<protein>
    <recommendedName>
        <fullName evidence="2">Anti-sigma-W factor RsiW</fullName>
    </recommendedName>
</protein>